<keyword evidence="7" id="KW-0464">Manganese</keyword>
<keyword evidence="5" id="KW-0378">Hydrolase</keyword>
<dbReference type="PROSITE" id="PS01293">
    <property type="entry name" value="NUDIX_COA"/>
    <property type="match status" value="1"/>
</dbReference>
<dbReference type="Pfam" id="PF00293">
    <property type="entry name" value="NUDIX"/>
    <property type="match status" value="1"/>
</dbReference>
<feature type="domain" description="Nudix hydrolase" evidence="8">
    <location>
        <begin position="58"/>
        <end position="190"/>
    </location>
</feature>
<comment type="similarity">
    <text evidence="3">Belongs to the Nudix hydrolase family. PCD1 subfamily.</text>
</comment>
<evidence type="ECO:0000256" key="4">
    <source>
        <dbReference type="ARBA" id="ARBA00022723"/>
    </source>
</evidence>
<gene>
    <name evidence="9" type="ORF">MUN78_13060</name>
</gene>
<dbReference type="RefSeq" id="WP_244726966.1">
    <property type="nucleotide sequence ID" value="NZ_CP095045.1"/>
</dbReference>
<dbReference type="InterPro" id="IPR000086">
    <property type="entry name" value="NUDIX_hydrolase_dom"/>
</dbReference>
<sequence length="238" mass="25083">MTPLERDRAASPAALADLRALMHAGDPLGGAPAGLRTRIPAGRRARRSAVLILFGALDRIDAAASVSAVPDELDVLLTRRAPGMRHHPGQIAFPGGGREPGDADLVATALREAEEETGLDPTGVEVLGTLPEVPLPVSDNIVTPVLGWWRSPSPVAADAAESVDVFRVPVAELLDPAARGTSVLDRDGFRHRGPAFALGSRFDGGVVWGFTGILLASLFDRLGWSLAWDASREFPIEA</sequence>
<dbReference type="Proteomes" id="UP000831786">
    <property type="component" value="Chromosome"/>
</dbReference>
<evidence type="ECO:0000256" key="1">
    <source>
        <dbReference type="ARBA" id="ARBA00001936"/>
    </source>
</evidence>
<evidence type="ECO:0000256" key="2">
    <source>
        <dbReference type="ARBA" id="ARBA00001946"/>
    </source>
</evidence>
<dbReference type="InterPro" id="IPR015797">
    <property type="entry name" value="NUDIX_hydrolase-like_dom_sf"/>
</dbReference>
<dbReference type="InterPro" id="IPR000059">
    <property type="entry name" value="NUDIX_hydrolase_NudL_CS"/>
</dbReference>
<evidence type="ECO:0000256" key="7">
    <source>
        <dbReference type="ARBA" id="ARBA00023211"/>
    </source>
</evidence>
<dbReference type="InterPro" id="IPR045121">
    <property type="entry name" value="CoAse"/>
</dbReference>
<dbReference type="CDD" id="cd03426">
    <property type="entry name" value="NUDIX_CoAse_Nudt7"/>
    <property type="match status" value="1"/>
</dbReference>
<dbReference type="PANTHER" id="PTHR12992:SF11">
    <property type="entry name" value="MITOCHONDRIAL COENZYME A DIPHOSPHATASE NUDT8"/>
    <property type="match status" value="1"/>
</dbReference>
<evidence type="ECO:0000256" key="3">
    <source>
        <dbReference type="ARBA" id="ARBA00006506"/>
    </source>
</evidence>
<protein>
    <submittedName>
        <fullName evidence="9">CoA pyrophosphatase</fullName>
    </submittedName>
</protein>
<reference evidence="9 10" key="1">
    <citation type="submission" date="2022-04" db="EMBL/GenBank/DDBJ databases">
        <title>Leucobacter sp. isolated from rhizosphere of garlic.</title>
        <authorList>
            <person name="Won M."/>
            <person name="Lee C.-M."/>
            <person name="Woen H.-Y."/>
            <person name="Kwon S.-W."/>
        </authorList>
    </citation>
    <scope>NUCLEOTIDE SEQUENCE [LARGE SCALE GENOMIC DNA]</scope>
    <source>
        <strain evidence="9 10">H21R-40</strain>
    </source>
</reference>
<proteinExistence type="inferred from homology"/>
<keyword evidence="6" id="KW-0460">Magnesium</keyword>
<evidence type="ECO:0000313" key="9">
    <source>
        <dbReference type="EMBL" id="UOQ56596.1"/>
    </source>
</evidence>
<organism evidence="9 10">
    <name type="scientific">Leucobacter allii</name>
    <dbReference type="NCBI Taxonomy" id="2932247"/>
    <lineage>
        <taxon>Bacteria</taxon>
        <taxon>Bacillati</taxon>
        <taxon>Actinomycetota</taxon>
        <taxon>Actinomycetes</taxon>
        <taxon>Micrococcales</taxon>
        <taxon>Microbacteriaceae</taxon>
        <taxon>Leucobacter</taxon>
    </lineage>
</organism>
<dbReference type="EMBL" id="CP095045">
    <property type="protein sequence ID" value="UOQ56596.1"/>
    <property type="molecule type" value="Genomic_DNA"/>
</dbReference>
<evidence type="ECO:0000256" key="5">
    <source>
        <dbReference type="ARBA" id="ARBA00022801"/>
    </source>
</evidence>
<name>A0ABY4FJZ4_9MICO</name>
<keyword evidence="10" id="KW-1185">Reference proteome</keyword>
<dbReference type="SUPFAM" id="SSF55811">
    <property type="entry name" value="Nudix"/>
    <property type="match status" value="1"/>
</dbReference>
<dbReference type="Gene3D" id="3.90.79.10">
    <property type="entry name" value="Nucleoside Triphosphate Pyrophosphohydrolase"/>
    <property type="match status" value="1"/>
</dbReference>
<comment type="cofactor">
    <cofactor evidence="1">
        <name>Mn(2+)</name>
        <dbReference type="ChEBI" id="CHEBI:29035"/>
    </cofactor>
</comment>
<comment type="cofactor">
    <cofactor evidence="2">
        <name>Mg(2+)</name>
        <dbReference type="ChEBI" id="CHEBI:18420"/>
    </cofactor>
</comment>
<accession>A0ABY4FJZ4</accession>
<keyword evidence="4" id="KW-0479">Metal-binding</keyword>
<evidence type="ECO:0000313" key="10">
    <source>
        <dbReference type="Proteomes" id="UP000831786"/>
    </source>
</evidence>
<dbReference type="PROSITE" id="PS51462">
    <property type="entry name" value="NUDIX"/>
    <property type="match status" value="1"/>
</dbReference>
<dbReference type="PANTHER" id="PTHR12992">
    <property type="entry name" value="NUDIX HYDROLASE"/>
    <property type="match status" value="1"/>
</dbReference>
<evidence type="ECO:0000259" key="8">
    <source>
        <dbReference type="PROSITE" id="PS51462"/>
    </source>
</evidence>
<evidence type="ECO:0000256" key="6">
    <source>
        <dbReference type="ARBA" id="ARBA00022842"/>
    </source>
</evidence>